<evidence type="ECO:0000313" key="1">
    <source>
        <dbReference type="EMBL" id="AIY65774.1"/>
    </source>
</evidence>
<protein>
    <submittedName>
        <fullName evidence="1">Uncharacterized protein</fullName>
    </submittedName>
</protein>
<organism evidence="1 2">
    <name type="scientific">Pseudoalteromonas piratica</name>
    <dbReference type="NCBI Taxonomy" id="1348114"/>
    <lineage>
        <taxon>Bacteria</taxon>
        <taxon>Pseudomonadati</taxon>
        <taxon>Pseudomonadota</taxon>
        <taxon>Gammaproteobacteria</taxon>
        <taxon>Alteromonadales</taxon>
        <taxon>Pseudoalteromonadaceae</taxon>
        <taxon>Pseudoalteromonas</taxon>
    </lineage>
</organism>
<proteinExistence type="predicted"/>
<gene>
    <name evidence="1" type="ORF">OM33_11945</name>
</gene>
<name>A0A0A7EGL4_9GAMM</name>
<dbReference type="Proteomes" id="UP000030341">
    <property type="component" value="Chromosome 1"/>
</dbReference>
<dbReference type="KEGG" id="pseo:OM33_11945"/>
<sequence>MYDLTRYVCPQLFVQFKLILKNHNRSEDMVFIFAENAQISDVFRYLDNQQIDYSWYENQLTVVNSLKEKV</sequence>
<dbReference type="InterPro" id="IPR036868">
    <property type="entry name" value="TusA-like_sf"/>
</dbReference>
<dbReference type="STRING" id="1348114.OM33_11945"/>
<dbReference type="HOGENOM" id="CLU_2754914_0_0_6"/>
<dbReference type="SUPFAM" id="SSF64307">
    <property type="entry name" value="SirA-like"/>
    <property type="match status" value="1"/>
</dbReference>
<dbReference type="AlphaFoldDB" id="A0A0A7EGL4"/>
<evidence type="ECO:0000313" key="2">
    <source>
        <dbReference type="Proteomes" id="UP000030341"/>
    </source>
</evidence>
<reference evidence="1 2" key="1">
    <citation type="submission" date="2014-11" db="EMBL/GenBank/DDBJ databases">
        <title>Complete Genome Sequence of Pseudoalteromonas sp. Strain OCN003 Isolated from Kaneohe Bay, Oahu, Hawaii.</title>
        <authorList>
            <person name="Beurmann S."/>
            <person name="Videau P."/>
            <person name="Ushijima B."/>
            <person name="Smith A.M."/>
            <person name="Aeby G.S."/>
            <person name="Callahan S.M."/>
            <person name="Belcaid M."/>
        </authorList>
    </citation>
    <scope>NUCLEOTIDE SEQUENCE [LARGE SCALE GENOMIC DNA]</scope>
    <source>
        <strain evidence="1 2">OCN003</strain>
    </source>
</reference>
<dbReference type="OrthoDB" id="6305596at2"/>
<accession>A0A0A7EGL4</accession>
<dbReference type="eggNOG" id="ENOG502ZUD7">
    <property type="taxonomic scope" value="Bacteria"/>
</dbReference>
<dbReference type="EMBL" id="CP009888">
    <property type="protein sequence ID" value="AIY65774.1"/>
    <property type="molecule type" value="Genomic_DNA"/>
</dbReference>
<keyword evidence="2" id="KW-1185">Reference proteome</keyword>